<accession>A0ABX2LAT7</accession>
<feature type="region of interest" description="Disordered" evidence="1">
    <location>
        <begin position="58"/>
        <end position="108"/>
    </location>
</feature>
<keyword evidence="3" id="KW-1185">Reference proteome</keyword>
<feature type="compositionally biased region" description="Basic and acidic residues" evidence="1">
    <location>
        <begin position="1"/>
        <end position="12"/>
    </location>
</feature>
<feature type="compositionally biased region" description="Acidic residues" evidence="1">
    <location>
        <begin position="58"/>
        <end position="69"/>
    </location>
</feature>
<evidence type="ECO:0000256" key="1">
    <source>
        <dbReference type="SAM" id="MobiDB-lite"/>
    </source>
</evidence>
<evidence type="ECO:0000313" key="3">
    <source>
        <dbReference type="Proteomes" id="UP001016761"/>
    </source>
</evidence>
<proteinExistence type="predicted"/>
<feature type="region of interest" description="Disordered" evidence="1">
    <location>
        <begin position="191"/>
        <end position="217"/>
    </location>
</feature>
<dbReference type="Gene3D" id="1.10.150.20">
    <property type="entry name" value="5' to 3' exonuclease, C-terminal subdomain"/>
    <property type="match status" value="1"/>
</dbReference>
<evidence type="ECO:0000313" key="2">
    <source>
        <dbReference type="EMBL" id="NUC72836.1"/>
    </source>
</evidence>
<dbReference type="RefSeq" id="WP_174680726.1">
    <property type="nucleotide sequence ID" value="NZ_JABUQZ010000001.1"/>
</dbReference>
<feature type="region of interest" description="Disordered" evidence="1">
    <location>
        <begin position="1"/>
        <end position="27"/>
    </location>
</feature>
<sequence length="262" mass="28635">MSKNDAVTERGGKGGSESNGAADADVDAGTETVDLGIGISVDLDVDAVDEDADHVELAFDEDDYLESADDSAQGRADDGKRRDRDDRGRGRELESGERERLERAGVDPDAVREKEYSYRLLLDAGLDEATADALRRRFSLPWSFEGDSDLERRSSEVRGLGAAEREWIAVSGDEDWQSFEYEHSPIAAVERDRPSERPYPKPTPVTAVTGVGPDDADDLAEAGVRSAERLATVSAFAVATALDLDVLHVRSWRHNARELLDT</sequence>
<dbReference type="EMBL" id="JABUQZ010000001">
    <property type="protein sequence ID" value="NUC72836.1"/>
    <property type="molecule type" value="Genomic_DNA"/>
</dbReference>
<gene>
    <name evidence="2" type="ORF">HTZ84_11030</name>
</gene>
<dbReference type="Proteomes" id="UP001016761">
    <property type="component" value="Unassembled WGS sequence"/>
</dbReference>
<reference evidence="2 3" key="1">
    <citation type="submission" date="2020-06" db="EMBL/GenBank/DDBJ databases">
        <title>Haloterrigena sp. nov., an extremely halophilic archaeon isolated from a saline sediment.</title>
        <authorList>
            <person name="Liu B.-B."/>
        </authorList>
    </citation>
    <scope>NUCLEOTIDE SEQUENCE [LARGE SCALE GENOMIC DNA]</scope>
    <source>
        <strain evidence="2 3">SYSU A558-1</strain>
    </source>
</reference>
<name>A0ABX2LAT7_9EURY</name>
<feature type="compositionally biased region" description="Basic and acidic residues" evidence="1">
    <location>
        <begin position="75"/>
        <end position="108"/>
    </location>
</feature>
<organism evidence="2 3">
    <name type="scientific">Haloterrigena gelatinilytica</name>
    <dbReference type="NCBI Taxonomy" id="2741724"/>
    <lineage>
        <taxon>Archaea</taxon>
        <taxon>Methanobacteriati</taxon>
        <taxon>Methanobacteriota</taxon>
        <taxon>Stenosarchaea group</taxon>
        <taxon>Halobacteria</taxon>
        <taxon>Halobacteriales</taxon>
        <taxon>Natrialbaceae</taxon>
        <taxon>Haloterrigena</taxon>
    </lineage>
</organism>
<protein>
    <submittedName>
        <fullName evidence="2">Uncharacterized protein</fullName>
    </submittedName>
</protein>
<comment type="caution">
    <text evidence="2">The sequence shown here is derived from an EMBL/GenBank/DDBJ whole genome shotgun (WGS) entry which is preliminary data.</text>
</comment>